<keyword evidence="1" id="KW-1133">Transmembrane helix</keyword>
<evidence type="ECO:0000256" key="1">
    <source>
        <dbReference type="SAM" id="Phobius"/>
    </source>
</evidence>
<feature type="transmembrane region" description="Helical" evidence="1">
    <location>
        <begin position="61"/>
        <end position="82"/>
    </location>
</feature>
<comment type="caution">
    <text evidence="2">The sequence shown here is derived from an EMBL/GenBank/DDBJ whole genome shotgun (WGS) entry which is preliminary data.</text>
</comment>
<dbReference type="EMBL" id="VSSQ01001583">
    <property type="protein sequence ID" value="MPM09550.1"/>
    <property type="molecule type" value="Genomic_DNA"/>
</dbReference>
<name>A0A644X083_9ZZZZ</name>
<gene>
    <name evidence="2" type="ORF">SDC9_55871</name>
</gene>
<proteinExistence type="predicted"/>
<evidence type="ECO:0000313" key="2">
    <source>
        <dbReference type="EMBL" id="MPM09550.1"/>
    </source>
</evidence>
<keyword evidence="1" id="KW-0472">Membrane</keyword>
<keyword evidence="1" id="KW-0812">Transmembrane</keyword>
<accession>A0A644X083</accession>
<dbReference type="AlphaFoldDB" id="A0A644X083"/>
<organism evidence="2">
    <name type="scientific">bioreactor metagenome</name>
    <dbReference type="NCBI Taxonomy" id="1076179"/>
    <lineage>
        <taxon>unclassified sequences</taxon>
        <taxon>metagenomes</taxon>
        <taxon>ecological metagenomes</taxon>
    </lineage>
</organism>
<reference evidence="2" key="1">
    <citation type="submission" date="2019-08" db="EMBL/GenBank/DDBJ databases">
        <authorList>
            <person name="Kucharzyk K."/>
            <person name="Murdoch R.W."/>
            <person name="Higgins S."/>
            <person name="Loffler F."/>
        </authorList>
    </citation>
    <scope>NUCLEOTIDE SEQUENCE</scope>
</reference>
<sequence length="182" mass="20672">MGKVIASRSTKNIARYFFAFFILVLLSSSNAIKLVQSAFEEKIDAEMKKPYAEAYSKRLYPFGSPAAIALALGPWFCVPGFHQVCHYRRSNIKKLFRLLTQEITCLLHVLRIIYISLGVFQLNLVCHCSLIWSHASRPSPYFLSLYHSWIPNPPGPLDPGIRNPTFLPLPSYSRIAIFPTLP</sequence>
<protein>
    <submittedName>
        <fullName evidence="2">Uncharacterized protein</fullName>
    </submittedName>
</protein>